<evidence type="ECO:0000313" key="10">
    <source>
        <dbReference type="EnsemblMetazoa" id="CJA05828.1"/>
    </source>
</evidence>
<feature type="transmembrane region" description="Helical" evidence="8">
    <location>
        <begin position="277"/>
        <end position="295"/>
    </location>
</feature>
<feature type="transmembrane region" description="Helical" evidence="8">
    <location>
        <begin position="118"/>
        <end position="142"/>
    </location>
</feature>
<keyword evidence="5 8" id="KW-0812">Transmembrane</keyword>
<sequence>MIETWLINSTGTPFMESEEHATKFLGVLDTSFMITYATGLFVCGTLGDHYNPRKMLSFGMAMSSFTVFAFGYLTKTYNIHSKPLYIFLWVANGFSQSVGWPLEVAIMGNWFGHNARGTVMGVWSSCSSVGNIIGVLIASRFLTPGYQYPFLISSSMLLIYSLLVFLQLPSAPWEIFESETDHESEMKTKLVNLNRPPPLGFFRSWLLPGVISFSLAFACIKFVNDGFFFWLPFYLHSGLHWPEAFADSLSTWYDIGGIISSILTGLLSDRMKSRTSLVFYMLLVSIVSLYVYTLAPKSFSWNAFLLLLVGFFVGGPINMIASSIVADLGKSEKIKDNAEALSTVTGIIDGSGSVGSAIGQFMIPVIQHRFGWNSVFYGFMAMVGNKIFSGNVVSTSFYSHRLQFSHQIHA</sequence>
<feature type="transmembrane region" description="Helical" evidence="8">
    <location>
        <begin position="205"/>
        <end position="231"/>
    </location>
</feature>
<accession>A0A8R1DL35</accession>
<comment type="similarity">
    <text evidence="2">Belongs to the major facilitator superfamily. Organophosphate:Pi antiporter (OPA) (TC 2.A.1.4) family.</text>
</comment>
<feature type="transmembrane region" description="Helical" evidence="8">
    <location>
        <begin position="24"/>
        <end position="43"/>
    </location>
</feature>
<dbReference type="GO" id="GO:0005789">
    <property type="term" value="C:endoplasmic reticulum membrane"/>
    <property type="evidence" value="ECO:0007669"/>
    <property type="project" value="TreeGrafter"/>
</dbReference>
<feature type="domain" description="Major facilitator superfamily (MFS) profile" evidence="9">
    <location>
        <begin position="1"/>
        <end position="402"/>
    </location>
</feature>
<proteinExistence type="inferred from homology"/>
<dbReference type="InterPro" id="IPR020846">
    <property type="entry name" value="MFS_dom"/>
</dbReference>
<dbReference type="PANTHER" id="PTHR43184:SF10">
    <property type="entry name" value="MAJOR FACILITATOR SUPERFAMILY (MFS) PROFILE DOMAIN-CONTAINING PROTEIN"/>
    <property type="match status" value="1"/>
</dbReference>
<dbReference type="PROSITE" id="PS50850">
    <property type="entry name" value="MFS"/>
    <property type="match status" value="1"/>
</dbReference>
<feature type="transmembrane region" description="Helical" evidence="8">
    <location>
        <begin position="55"/>
        <end position="74"/>
    </location>
</feature>
<dbReference type="SUPFAM" id="SSF103473">
    <property type="entry name" value="MFS general substrate transporter"/>
    <property type="match status" value="1"/>
</dbReference>
<reference evidence="10" key="2">
    <citation type="submission" date="2022-06" db="UniProtKB">
        <authorList>
            <consortium name="EnsemblMetazoa"/>
        </authorList>
    </citation>
    <scope>IDENTIFICATION</scope>
    <source>
        <strain evidence="10">DF5081</strain>
    </source>
</reference>
<keyword evidence="3" id="KW-0813">Transport</keyword>
<evidence type="ECO:0000256" key="5">
    <source>
        <dbReference type="ARBA" id="ARBA00022692"/>
    </source>
</evidence>
<dbReference type="Pfam" id="PF07690">
    <property type="entry name" value="MFS_1"/>
    <property type="match status" value="1"/>
</dbReference>
<dbReference type="PANTHER" id="PTHR43184">
    <property type="entry name" value="MAJOR FACILITATOR SUPERFAMILY TRANSPORTER 16, ISOFORM B"/>
    <property type="match status" value="1"/>
</dbReference>
<evidence type="ECO:0000256" key="8">
    <source>
        <dbReference type="SAM" id="Phobius"/>
    </source>
</evidence>
<dbReference type="InterPro" id="IPR011701">
    <property type="entry name" value="MFS"/>
</dbReference>
<keyword evidence="7 8" id="KW-0472">Membrane</keyword>
<reference evidence="11" key="1">
    <citation type="submission" date="2010-08" db="EMBL/GenBank/DDBJ databases">
        <authorList>
            <consortium name="Caenorhabditis japonica Sequencing Consortium"/>
            <person name="Wilson R.K."/>
        </authorList>
    </citation>
    <scope>NUCLEOTIDE SEQUENCE [LARGE SCALE GENOMIC DNA]</scope>
    <source>
        <strain evidence="11">DF5081</strain>
    </source>
</reference>
<keyword evidence="11" id="KW-1185">Reference proteome</keyword>
<evidence type="ECO:0000256" key="3">
    <source>
        <dbReference type="ARBA" id="ARBA00022448"/>
    </source>
</evidence>
<keyword evidence="6 8" id="KW-1133">Transmembrane helix</keyword>
<evidence type="ECO:0000259" key="9">
    <source>
        <dbReference type="PROSITE" id="PS50850"/>
    </source>
</evidence>
<dbReference type="InterPro" id="IPR036259">
    <property type="entry name" value="MFS_trans_sf"/>
</dbReference>
<feature type="transmembrane region" description="Helical" evidence="8">
    <location>
        <begin position="86"/>
        <end position="106"/>
    </location>
</feature>
<feature type="transmembrane region" description="Helical" evidence="8">
    <location>
        <begin position="301"/>
        <end position="326"/>
    </location>
</feature>
<organism evidence="10 11">
    <name type="scientific">Caenorhabditis japonica</name>
    <dbReference type="NCBI Taxonomy" id="281687"/>
    <lineage>
        <taxon>Eukaryota</taxon>
        <taxon>Metazoa</taxon>
        <taxon>Ecdysozoa</taxon>
        <taxon>Nematoda</taxon>
        <taxon>Chromadorea</taxon>
        <taxon>Rhabditida</taxon>
        <taxon>Rhabditina</taxon>
        <taxon>Rhabditomorpha</taxon>
        <taxon>Rhabditoidea</taxon>
        <taxon>Rhabditidae</taxon>
        <taxon>Peloderinae</taxon>
        <taxon>Caenorhabditis</taxon>
    </lineage>
</organism>
<feature type="transmembrane region" description="Helical" evidence="8">
    <location>
        <begin position="148"/>
        <end position="166"/>
    </location>
</feature>
<evidence type="ECO:0000256" key="7">
    <source>
        <dbReference type="ARBA" id="ARBA00023136"/>
    </source>
</evidence>
<dbReference type="PIRSF" id="PIRSF002808">
    <property type="entry name" value="Hexose_phosphate_transp"/>
    <property type="match status" value="1"/>
</dbReference>
<dbReference type="Gene3D" id="1.20.1250.20">
    <property type="entry name" value="MFS general substrate transporter like domains"/>
    <property type="match status" value="2"/>
</dbReference>
<protein>
    <submittedName>
        <fullName evidence="10">MFS domain-containing protein</fullName>
    </submittedName>
</protein>
<comment type="subcellular location">
    <subcellularLocation>
        <location evidence="1">Membrane</location>
        <topology evidence="1">Multi-pass membrane protein</topology>
    </subcellularLocation>
</comment>
<dbReference type="Proteomes" id="UP000005237">
    <property type="component" value="Unassembled WGS sequence"/>
</dbReference>
<keyword evidence="4" id="KW-0762">Sugar transport</keyword>
<name>A0A8R1DL35_CAEJA</name>
<evidence type="ECO:0000256" key="6">
    <source>
        <dbReference type="ARBA" id="ARBA00022989"/>
    </source>
</evidence>
<dbReference type="EnsemblMetazoa" id="CJA05828.1">
    <property type="protein sequence ID" value="CJA05828.1"/>
    <property type="gene ID" value="WBGene00125032"/>
</dbReference>
<dbReference type="InterPro" id="IPR000849">
    <property type="entry name" value="Sugar_P_transporter"/>
</dbReference>
<evidence type="ECO:0000256" key="4">
    <source>
        <dbReference type="ARBA" id="ARBA00022597"/>
    </source>
</evidence>
<evidence type="ECO:0000256" key="1">
    <source>
        <dbReference type="ARBA" id="ARBA00004141"/>
    </source>
</evidence>
<dbReference type="AlphaFoldDB" id="A0A8R1DL35"/>
<evidence type="ECO:0000313" key="11">
    <source>
        <dbReference type="Proteomes" id="UP000005237"/>
    </source>
</evidence>
<dbReference type="GO" id="GO:0022857">
    <property type="term" value="F:transmembrane transporter activity"/>
    <property type="evidence" value="ECO:0007669"/>
    <property type="project" value="InterPro"/>
</dbReference>
<evidence type="ECO:0000256" key="2">
    <source>
        <dbReference type="ARBA" id="ARBA00009598"/>
    </source>
</evidence>